<dbReference type="GO" id="GO:0004852">
    <property type="term" value="F:uroporphyrinogen-III synthase activity"/>
    <property type="evidence" value="ECO:0007669"/>
    <property type="project" value="InterPro"/>
</dbReference>
<dbReference type="PANTHER" id="PTHR45790">
    <property type="entry name" value="SIROHEME SYNTHASE-RELATED"/>
    <property type="match status" value="1"/>
</dbReference>
<dbReference type="GO" id="GO:0019354">
    <property type="term" value="P:siroheme biosynthetic process"/>
    <property type="evidence" value="ECO:0007669"/>
    <property type="project" value="InterPro"/>
</dbReference>
<name>A0A0U9HHD1_9FIRM</name>
<keyword evidence="3 8" id="KW-0808">Transferase</keyword>
<dbReference type="InterPro" id="IPR014776">
    <property type="entry name" value="4pyrrole_Mease_sub2"/>
</dbReference>
<dbReference type="InterPro" id="IPR035996">
    <property type="entry name" value="4pyrrol_Methylase_sf"/>
</dbReference>
<gene>
    <name evidence="8" type="ORF">TSYNT_7335</name>
</gene>
<dbReference type="PANTHER" id="PTHR45790:SF3">
    <property type="entry name" value="S-ADENOSYL-L-METHIONINE-DEPENDENT UROPORPHYRINOGEN III METHYLTRANSFERASE, CHLOROPLASTIC"/>
    <property type="match status" value="1"/>
</dbReference>
<dbReference type="RefSeq" id="WP_059032709.1">
    <property type="nucleotide sequence ID" value="NZ_DF977001.1"/>
</dbReference>
<feature type="domain" description="Tetrapyrrole biosynthesis uroporphyrinogen III synthase" evidence="7">
    <location>
        <begin position="275"/>
        <end position="493"/>
    </location>
</feature>
<dbReference type="Gene3D" id="3.40.50.10090">
    <property type="match status" value="2"/>
</dbReference>
<dbReference type="SUPFAM" id="SSF53790">
    <property type="entry name" value="Tetrapyrrole methylase"/>
    <property type="match status" value="1"/>
</dbReference>
<dbReference type="Gene3D" id="3.30.950.10">
    <property type="entry name" value="Methyltransferase, Cobalt-precorrin-4 Transmethylase, Domain 2"/>
    <property type="match status" value="1"/>
</dbReference>
<protein>
    <recommendedName>
        <fullName evidence="1">uroporphyrinogen-III C-methyltransferase</fullName>
        <ecNumber evidence="1">2.1.1.107</ecNumber>
    </recommendedName>
</protein>
<evidence type="ECO:0000256" key="2">
    <source>
        <dbReference type="ARBA" id="ARBA00022603"/>
    </source>
</evidence>
<keyword evidence="5" id="KW-0627">Porphyrin biosynthesis</keyword>
<reference evidence="8" key="1">
    <citation type="journal article" date="2016" name="Genome Announc.">
        <title>Draft Genome Sequence of the Syntrophic Lactate-Degrading Bacterium Tepidanaerobacter syntrophicus JLT.</title>
        <authorList>
            <person name="Matsuura N."/>
            <person name="Ohashi A."/>
            <person name="Tourlousse D.M."/>
            <person name="Sekiguchi Y."/>
        </authorList>
    </citation>
    <scope>NUCLEOTIDE SEQUENCE [LARGE SCALE GENOMIC DNA]</scope>
    <source>
        <strain evidence="8">JL</strain>
    </source>
</reference>
<dbReference type="GO" id="GO:0004851">
    <property type="term" value="F:uroporphyrin-III C-methyltransferase activity"/>
    <property type="evidence" value="ECO:0007669"/>
    <property type="project" value="UniProtKB-EC"/>
</dbReference>
<dbReference type="AlphaFoldDB" id="A0A0U9HHD1"/>
<dbReference type="InterPro" id="IPR036108">
    <property type="entry name" value="4pyrrol_syn_uPrphyn_synt_sf"/>
</dbReference>
<dbReference type="CDD" id="cd06578">
    <property type="entry name" value="HemD"/>
    <property type="match status" value="1"/>
</dbReference>
<dbReference type="InterPro" id="IPR003754">
    <property type="entry name" value="4pyrrol_synth_uPrphyn_synth"/>
</dbReference>
<evidence type="ECO:0000313" key="9">
    <source>
        <dbReference type="Proteomes" id="UP000062160"/>
    </source>
</evidence>
<accession>A0A0U9HHD1</accession>
<dbReference type="Pfam" id="PF00590">
    <property type="entry name" value="TP_methylase"/>
    <property type="match status" value="1"/>
</dbReference>
<feature type="domain" description="Tetrapyrrole methylase" evidence="6">
    <location>
        <begin position="4"/>
        <end position="214"/>
    </location>
</feature>
<keyword evidence="4" id="KW-0949">S-adenosyl-L-methionine</keyword>
<keyword evidence="2 8" id="KW-0489">Methyltransferase</keyword>
<evidence type="ECO:0000259" key="7">
    <source>
        <dbReference type="Pfam" id="PF02602"/>
    </source>
</evidence>
<dbReference type="SUPFAM" id="SSF69618">
    <property type="entry name" value="HemD-like"/>
    <property type="match status" value="1"/>
</dbReference>
<evidence type="ECO:0000256" key="4">
    <source>
        <dbReference type="ARBA" id="ARBA00022691"/>
    </source>
</evidence>
<evidence type="ECO:0000256" key="1">
    <source>
        <dbReference type="ARBA" id="ARBA00012162"/>
    </source>
</evidence>
<dbReference type="Proteomes" id="UP000062160">
    <property type="component" value="Unassembled WGS sequence"/>
</dbReference>
<dbReference type="STRING" id="224999.GCA_001485475_01332"/>
<dbReference type="GO" id="GO:0032259">
    <property type="term" value="P:methylation"/>
    <property type="evidence" value="ECO:0007669"/>
    <property type="project" value="UniProtKB-KW"/>
</dbReference>
<dbReference type="NCBIfam" id="NF004790">
    <property type="entry name" value="PRK06136.1"/>
    <property type="match status" value="1"/>
</dbReference>
<dbReference type="InterPro" id="IPR006366">
    <property type="entry name" value="CobA/CysG_C"/>
</dbReference>
<dbReference type="CDD" id="cd11642">
    <property type="entry name" value="SUMT"/>
    <property type="match status" value="1"/>
</dbReference>
<dbReference type="OrthoDB" id="9815856at2"/>
<dbReference type="InterPro" id="IPR014777">
    <property type="entry name" value="4pyrrole_Mease_sub1"/>
</dbReference>
<evidence type="ECO:0000259" key="6">
    <source>
        <dbReference type="Pfam" id="PF00590"/>
    </source>
</evidence>
<organism evidence="8">
    <name type="scientific">Tepidanaerobacter syntrophicus</name>
    <dbReference type="NCBI Taxonomy" id="224999"/>
    <lineage>
        <taxon>Bacteria</taxon>
        <taxon>Bacillati</taxon>
        <taxon>Bacillota</taxon>
        <taxon>Clostridia</taxon>
        <taxon>Thermosediminibacterales</taxon>
        <taxon>Tepidanaerobacteraceae</taxon>
        <taxon>Tepidanaerobacter</taxon>
    </lineage>
</organism>
<dbReference type="EMBL" id="DF977001">
    <property type="protein sequence ID" value="GAQ25316.1"/>
    <property type="molecule type" value="Genomic_DNA"/>
</dbReference>
<evidence type="ECO:0000256" key="3">
    <source>
        <dbReference type="ARBA" id="ARBA00022679"/>
    </source>
</evidence>
<evidence type="ECO:0000256" key="5">
    <source>
        <dbReference type="ARBA" id="ARBA00023244"/>
    </source>
</evidence>
<dbReference type="InterPro" id="IPR050161">
    <property type="entry name" value="Siro_Cobalamin_biosynth"/>
</dbReference>
<dbReference type="InterPro" id="IPR000878">
    <property type="entry name" value="4pyrrol_Mease"/>
</dbReference>
<evidence type="ECO:0000313" key="8">
    <source>
        <dbReference type="EMBL" id="GAQ25316.1"/>
    </source>
</evidence>
<sequence length="509" mass="55162">MKGKVYLIGAGPGDLGLIALKAVEALKHADTVVFDRLINPDILKWAPSGAEFIDVGKFPKDHPVPQSKINHILYTKALEGKNVARLKGGDPFVFGRGGEEALYLRQNQIPFEIICGVTSAVAVPAYAGIPVTHRYAASSVHIITGHEKDGGSSIDFEALAKLKGTLVFLMGICNLDNIANSLIKYGKSPDTPAAVIMKGTTPGQKTVVGTLSNIGDKVRQAGIKNPAVIVIGQVVNLRDELSWYEEGKLFGKRILFLGTGFSDEPTPRRDLPFNELKQEGAEVIICPTLKISSQAENVKGFINEIADCDILIFTSKNGVNAFISCMKENKIDARYLSGKQIWAIGEKTGEELSKAHIYPDVVPKVYTSKALLSCIEKEHFGKSAAVITSDIGGAELIAGLENCGLKAKKITAYKNEPNFEIKEELLEKIQDGIDVAVFTSPSSFDFMCKILNDDMTGFKNVKIAAIGPVTKAALEKAGRNVDIIPQEYTIEGLSRAILAYYIDKEGDFK</sequence>
<dbReference type="EC" id="2.1.1.107" evidence="1"/>
<dbReference type="Gene3D" id="3.40.1010.10">
    <property type="entry name" value="Cobalt-precorrin-4 Transmethylase, Domain 1"/>
    <property type="match status" value="1"/>
</dbReference>
<keyword evidence="9" id="KW-1185">Reference proteome</keyword>
<dbReference type="FunFam" id="3.30.950.10:FF:000001">
    <property type="entry name" value="Siroheme synthase"/>
    <property type="match status" value="1"/>
</dbReference>
<proteinExistence type="predicted"/>
<dbReference type="FunFam" id="3.40.1010.10:FF:000001">
    <property type="entry name" value="Siroheme synthase"/>
    <property type="match status" value="1"/>
</dbReference>
<dbReference type="Pfam" id="PF02602">
    <property type="entry name" value="HEM4"/>
    <property type="match status" value="1"/>
</dbReference>
<dbReference type="NCBIfam" id="TIGR01469">
    <property type="entry name" value="cobA_cysG_Cterm"/>
    <property type="match status" value="1"/>
</dbReference>